<proteinExistence type="inferred from homology"/>
<evidence type="ECO:0000256" key="9">
    <source>
        <dbReference type="ARBA" id="ARBA00023239"/>
    </source>
</evidence>
<feature type="domain" description="Glutamine amidotransferase" evidence="14">
    <location>
        <begin position="37"/>
        <end position="194"/>
    </location>
</feature>
<evidence type="ECO:0000256" key="6">
    <source>
        <dbReference type="ARBA" id="ARBA00022801"/>
    </source>
</evidence>
<dbReference type="Proteomes" id="UP000288279">
    <property type="component" value="Unassembled WGS sequence"/>
</dbReference>
<dbReference type="SUPFAM" id="SSF52317">
    <property type="entry name" value="Class I glutamine amidotransferase-like"/>
    <property type="match status" value="1"/>
</dbReference>
<dbReference type="GO" id="GO:0004359">
    <property type="term" value="F:glutaminase activity"/>
    <property type="evidence" value="ECO:0007669"/>
    <property type="project" value="UniProtKB-EC"/>
</dbReference>
<dbReference type="UniPathway" id="UPA00031">
    <property type="reaction ID" value="UER00010"/>
</dbReference>
<accession>A0A432ZNX5</accession>
<evidence type="ECO:0000256" key="2">
    <source>
        <dbReference type="ARBA" id="ARBA00005091"/>
    </source>
</evidence>
<evidence type="ECO:0000256" key="4">
    <source>
        <dbReference type="ARBA" id="ARBA00022490"/>
    </source>
</evidence>
<organism evidence="15 16">
    <name type="scientific">Pseudidiomarina taiwanensis</name>
    <dbReference type="NCBI Taxonomy" id="337250"/>
    <lineage>
        <taxon>Bacteria</taxon>
        <taxon>Pseudomonadati</taxon>
        <taxon>Pseudomonadota</taxon>
        <taxon>Gammaproteobacteria</taxon>
        <taxon>Alteromonadales</taxon>
        <taxon>Idiomarinaceae</taxon>
        <taxon>Pseudidiomarina</taxon>
    </lineage>
</organism>
<evidence type="ECO:0000313" key="16">
    <source>
        <dbReference type="Proteomes" id="UP000288279"/>
    </source>
</evidence>
<dbReference type="EC" id="4.3.2.10" evidence="12"/>
<comment type="catalytic activity">
    <reaction evidence="10 12">
        <text>5-[(5-phospho-1-deoxy-D-ribulos-1-ylimino)methylamino]-1-(5-phospho-beta-D-ribosyl)imidazole-4-carboxamide + L-glutamine = D-erythro-1-(imidazol-4-yl)glycerol 3-phosphate + 5-amino-1-(5-phospho-beta-D-ribosyl)imidazole-4-carboxamide + L-glutamate + H(+)</text>
        <dbReference type="Rhea" id="RHEA:24793"/>
        <dbReference type="ChEBI" id="CHEBI:15378"/>
        <dbReference type="ChEBI" id="CHEBI:29985"/>
        <dbReference type="ChEBI" id="CHEBI:58278"/>
        <dbReference type="ChEBI" id="CHEBI:58359"/>
        <dbReference type="ChEBI" id="CHEBI:58475"/>
        <dbReference type="ChEBI" id="CHEBI:58525"/>
        <dbReference type="EC" id="4.3.2.10"/>
    </reaction>
</comment>
<evidence type="ECO:0000256" key="5">
    <source>
        <dbReference type="ARBA" id="ARBA00022605"/>
    </source>
</evidence>
<evidence type="ECO:0000256" key="13">
    <source>
        <dbReference type="PIRSR" id="PIRSR000495-1"/>
    </source>
</evidence>
<dbReference type="Pfam" id="PF00117">
    <property type="entry name" value="GATase"/>
    <property type="match status" value="1"/>
</dbReference>
<comment type="subunit">
    <text evidence="3 12">Heterodimer of HisH and HisF.</text>
</comment>
<evidence type="ECO:0000256" key="1">
    <source>
        <dbReference type="ARBA" id="ARBA00004496"/>
    </source>
</evidence>
<sequence length="197" mass="21664">MTQLVIVDTACANLSSVRFACERLGVEPVLSNDPAVIKAASHVILPGVGTAKAAMRNLHQLGLVETLQQLTQPVLGICLGMQLLGRWSAEGEVECLGVIDMQTERLQVTDLPLPHMGWNTLNISPEHPLLRDIPDSSWVYFVHSYAVPVGTYTIASCQYQQPFSAIVQHQNFYGAQFHPERSSQIGAQLIQNFLELS</sequence>
<evidence type="ECO:0000256" key="12">
    <source>
        <dbReference type="HAMAP-Rule" id="MF_00278"/>
    </source>
</evidence>
<dbReference type="PROSITE" id="PS51273">
    <property type="entry name" value="GATASE_TYPE_1"/>
    <property type="match status" value="1"/>
</dbReference>
<keyword evidence="9 12" id="KW-0456">Lyase</keyword>
<evidence type="ECO:0000256" key="7">
    <source>
        <dbReference type="ARBA" id="ARBA00022962"/>
    </source>
</evidence>
<evidence type="ECO:0000256" key="3">
    <source>
        <dbReference type="ARBA" id="ARBA00011152"/>
    </source>
</evidence>
<dbReference type="PANTHER" id="PTHR42701:SF1">
    <property type="entry name" value="IMIDAZOLE GLYCEROL PHOSPHATE SYNTHASE SUBUNIT HISH"/>
    <property type="match status" value="1"/>
</dbReference>
<dbReference type="PRINTS" id="PR00097">
    <property type="entry name" value="ANTSNTHASEII"/>
</dbReference>
<dbReference type="GO" id="GO:0016829">
    <property type="term" value="F:lyase activity"/>
    <property type="evidence" value="ECO:0007669"/>
    <property type="project" value="UniProtKB-KW"/>
</dbReference>
<protein>
    <recommendedName>
        <fullName evidence="12">Imidazole glycerol phosphate synthase subunit HisH</fullName>
        <ecNumber evidence="12">4.3.2.10</ecNumber>
    </recommendedName>
    <alternativeName>
        <fullName evidence="12">IGP synthase glutaminase subunit</fullName>
        <ecNumber evidence="12">3.5.1.2</ecNumber>
    </alternativeName>
    <alternativeName>
        <fullName evidence="12">IGP synthase subunit HisH</fullName>
    </alternativeName>
    <alternativeName>
        <fullName evidence="12">ImGP synthase subunit HisH</fullName>
        <shortName evidence="12">IGPS subunit HisH</shortName>
    </alternativeName>
</protein>
<dbReference type="PIRSF" id="PIRSF000495">
    <property type="entry name" value="Amidotransf_hisH"/>
    <property type="match status" value="1"/>
</dbReference>
<dbReference type="PANTHER" id="PTHR42701">
    <property type="entry name" value="IMIDAZOLE GLYCEROL PHOSPHATE SYNTHASE SUBUNIT HISH"/>
    <property type="match status" value="1"/>
</dbReference>
<comment type="pathway">
    <text evidence="2 12">Amino-acid biosynthesis; L-histidine biosynthesis; L-histidine from 5-phospho-alpha-D-ribose 1-diphosphate: step 5/9.</text>
</comment>
<name>A0A432ZNX5_9GAMM</name>
<keyword evidence="6 12" id="KW-0378">Hydrolase</keyword>
<keyword evidence="8 12" id="KW-0368">Histidine biosynthesis</keyword>
<keyword evidence="16" id="KW-1185">Reference proteome</keyword>
<evidence type="ECO:0000313" key="15">
    <source>
        <dbReference type="EMBL" id="RUO79583.1"/>
    </source>
</evidence>
<evidence type="ECO:0000256" key="10">
    <source>
        <dbReference type="ARBA" id="ARBA00047838"/>
    </source>
</evidence>
<dbReference type="GO" id="GO:0000105">
    <property type="term" value="P:L-histidine biosynthetic process"/>
    <property type="evidence" value="ECO:0007669"/>
    <property type="project" value="UniProtKB-UniRule"/>
</dbReference>
<feature type="active site" evidence="12 13">
    <location>
        <position position="178"/>
    </location>
</feature>
<evidence type="ECO:0000256" key="8">
    <source>
        <dbReference type="ARBA" id="ARBA00023102"/>
    </source>
</evidence>
<dbReference type="GO" id="GO:0000107">
    <property type="term" value="F:imidazoleglycerol-phosphate synthase activity"/>
    <property type="evidence" value="ECO:0007669"/>
    <property type="project" value="UniProtKB-UniRule"/>
</dbReference>
<comment type="caution">
    <text evidence="15">The sequence shown here is derived from an EMBL/GenBank/DDBJ whole genome shotgun (WGS) entry which is preliminary data.</text>
</comment>
<reference evidence="15 16" key="1">
    <citation type="journal article" date="2011" name="Front. Microbiol.">
        <title>Genomic signatures of strain selection and enhancement in Bacillus atrophaeus var. globigii, a historical biowarfare simulant.</title>
        <authorList>
            <person name="Gibbons H.S."/>
            <person name="Broomall S.M."/>
            <person name="McNew L.A."/>
            <person name="Daligault H."/>
            <person name="Chapman C."/>
            <person name="Bruce D."/>
            <person name="Karavis M."/>
            <person name="Krepps M."/>
            <person name="McGregor P.A."/>
            <person name="Hong C."/>
            <person name="Park K.H."/>
            <person name="Akmal A."/>
            <person name="Feldman A."/>
            <person name="Lin J.S."/>
            <person name="Chang W.E."/>
            <person name="Higgs B.W."/>
            <person name="Demirev P."/>
            <person name="Lindquist J."/>
            <person name="Liem A."/>
            <person name="Fochler E."/>
            <person name="Read T.D."/>
            <person name="Tapia R."/>
            <person name="Johnson S."/>
            <person name="Bishop-Lilly K.A."/>
            <person name="Detter C."/>
            <person name="Han C."/>
            <person name="Sozhamannan S."/>
            <person name="Rosenzweig C.N."/>
            <person name="Skowronski E.W."/>
        </authorList>
    </citation>
    <scope>NUCLEOTIDE SEQUENCE [LARGE SCALE GENOMIC DNA]</scope>
    <source>
        <strain evidence="15 16">PIT1</strain>
    </source>
</reference>
<dbReference type="InterPro" id="IPR029062">
    <property type="entry name" value="Class_I_gatase-like"/>
</dbReference>
<keyword evidence="7 12" id="KW-0315">Glutamine amidotransferase</keyword>
<dbReference type="InterPro" id="IPR017926">
    <property type="entry name" value="GATASE"/>
</dbReference>
<dbReference type="EMBL" id="PIQG01000001">
    <property type="protein sequence ID" value="RUO79583.1"/>
    <property type="molecule type" value="Genomic_DNA"/>
</dbReference>
<keyword evidence="4 12" id="KW-0963">Cytoplasm</keyword>
<evidence type="ECO:0000256" key="11">
    <source>
        <dbReference type="ARBA" id="ARBA00049534"/>
    </source>
</evidence>
<feature type="active site" description="Nucleophile" evidence="12 13">
    <location>
        <position position="78"/>
    </location>
</feature>
<comment type="subcellular location">
    <subcellularLocation>
        <location evidence="1 12">Cytoplasm</location>
    </subcellularLocation>
</comment>
<gene>
    <name evidence="12 15" type="primary">hisH</name>
    <name evidence="15" type="ORF">CWI83_03540</name>
</gene>
<dbReference type="OrthoDB" id="9807137at2"/>
<dbReference type="CDD" id="cd01748">
    <property type="entry name" value="GATase1_IGP_Synthase"/>
    <property type="match status" value="1"/>
</dbReference>
<dbReference type="GO" id="GO:0005737">
    <property type="term" value="C:cytoplasm"/>
    <property type="evidence" value="ECO:0007669"/>
    <property type="project" value="UniProtKB-SubCell"/>
</dbReference>
<keyword evidence="5 12" id="KW-0028">Amino-acid biosynthesis</keyword>
<comment type="catalytic activity">
    <reaction evidence="11 12">
        <text>L-glutamine + H2O = L-glutamate + NH4(+)</text>
        <dbReference type="Rhea" id="RHEA:15889"/>
        <dbReference type="ChEBI" id="CHEBI:15377"/>
        <dbReference type="ChEBI" id="CHEBI:28938"/>
        <dbReference type="ChEBI" id="CHEBI:29985"/>
        <dbReference type="ChEBI" id="CHEBI:58359"/>
        <dbReference type="EC" id="3.5.1.2"/>
    </reaction>
</comment>
<dbReference type="HAMAP" id="MF_00278">
    <property type="entry name" value="HisH"/>
    <property type="match status" value="1"/>
</dbReference>
<comment type="function">
    <text evidence="12">IGPS catalyzes the conversion of PRFAR and glutamine to IGP, AICAR and glutamate. The HisH subunit catalyzes the hydrolysis of glutamine to glutamate and ammonia as part of the synthesis of IGP and AICAR. The resulting ammonia molecule is channeled to the active site of HisF.</text>
</comment>
<dbReference type="InterPro" id="IPR010139">
    <property type="entry name" value="Imidazole-glycPsynth_HisH"/>
</dbReference>
<dbReference type="Gene3D" id="3.40.50.880">
    <property type="match status" value="1"/>
</dbReference>
<dbReference type="AlphaFoldDB" id="A0A432ZNX5"/>
<dbReference type="NCBIfam" id="TIGR01855">
    <property type="entry name" value="IMP_synth_hisH"/>
    <property type="match status" value="1"/>
</dbReference>
<feature type="active site" evidence="12 13">
    <location>
        <position position="180"/>
    </location>
</feature>
<evidence type="ECO:0000259" key="14">
    <source>
        <dbReference type="Pfam" id="PF00117"/>
    </source>
</evidence>
<dbReference type="RefSeq" id="WP_126825759.1">
    <property type="nucleotide sequence ID" value="NZ_PIQG01000001.1"/>
</dbReference>
<dbReference type="FunFam" id="3.40.50.880:FF:000009">
    <property type="entry name" value="Imidazole glycerol phosphate synthase subunit HisH"/>
    <property type="match status" value="1"/>
</dbReference>
<dbReference type="EC" id="3.5.1.2" evidence="12"/>